<keyword evidence="3" id="KW-0436">Ligase</keyword>
<dbReference type="Gene3D" id="3.40.50.12780">
    <property type="entry name" value="N-terminal domain of ligase-like"/>
    <property type="match status" value="1"/>
</dbReference>
<dbReference type="Pfam" id="PF00501">
    <property type="entry name" value="AMP-binding"/>
    <property type="match status" value="1"/>
</dbReference>
<keyword evidence="4" id="KW-1185">Reference proteome</keyword>
<feature type="domain" description="AMP-dependent synthetase/ligase" evidence="2">
    <location>
        <begin position="32"/>
        <end position="422"/>
    </location>
</feature>
<comment type="similarity">
    <text evidence="1">Belongs to the ATP-dependent AMP-binding enzyme family.</text>
</comment>
<dbReference type="EMBL" id="JAAXKY010000002">
    <property type="protein sequence ID" value="NMH75819.1"/>
    <property type="molecule type" value="Genomic_DNA"/>
</dbReference>
<name>A0ABX1R7F7_9PSEU</name>
<organism evidence="3 4">
    <name type="scientific">Pseudonocardia xinjiangensis</name>
    <dbReference type="NCBI Taxonomy" id="75289"/>
    <lineage>
        <taxon>Bacteria</taxon>
        <taxon>Bacillati</taxon>
        <taxon>Actinomycetota</taxon>
        <taxon>Actinomycetes</taxon>
        <taxon>Pseudonocardiales</taxon>
        <taxon>Pseudonocardiaceae</taxon>
        <taxon>Pseudonocardia</taxon>
    </lineage>
</organism>
<dbReference type="InterPro" id="IPR000873">
    <property type="entry name" value="AMP-dep_synth/lig_dom"/>
</dbReference>
<evidence type="ECO:0000313" key="3">
    <source>
        <dbReference type="EMBL" id="NMH75819.1"/>
    </source>
</evidence>
<dbReference type="Proteomes" id="UP001296706">
    <property type="component" value="Unassembled WGS sequence"/>
</dbReference>
<gene>
    <name evidence="3" type="ORF">HF577_01675</name>
</gene>
<evidence type="ECO:0000313" key="4">
    <source>
        <dbReference type="Proteomes" id="UP001296706"/>
    </source>
</evidence>
<dbReference type="SUPFAM" id="SSF56801">
    <property type="entry name" value="Acetyl-CoA synthetase-like"/>
    <property type="match status" value="1"/>
</dbReference>
<dbReference type="GO" id="GO:0016874">
    <property type="term" value="F:ligase activity"/>
    <property type="evidence" value="ECO:0007669"/>
    <property type="project" value="UniProtKB-KW"/>
</dbReference>
<dbReference type="InterPro" id="IPR045851">
    <property type="entry name" value="AMP-bd_C_sf"/>
</dbReference>
<comment type="caution">
    <text evidence="3">The sequence shown here is derived from an EMBL/GenBank/DDBJ whole genome shotgun (WGS) entry which is preliminary data.</text>
</comment>
<accession>A0ABX1R7F7</accession>
<dbReference type="RefSeq" id="WP_169393886.1">
    <property type="nucleotide sequence ID" value="NZ_BAAAJH010000023.1"/>
</dbReference>
<evidence type="ECO:0000256" key="1">
    <source>
        <dbReference type="ARBA" id="ARBA00006432"/>
    </source>
</evidence>
<dbReference type="Gene3D" id="3.30.300.30">
    <property type="match status" value="1"/>
</dbReference>
<reference evidence="3 4" key="1">
    <citation type="submission" date="2020-04" db="EMBL/GenBank/DDBJ databases">
        <authorList>
            <person name="Klaysubun C."/>
            <person name="Duangmal K."/>
            <person name="Lipun K."/>
        </authorList>
    </citation>
    <scope>NUCLEOTIDE SEQUENCE [LARGE SCALE GENOMIC DNA]</scope>
    <source>
        <strain evidence="3 4">JCM 11839</strain>
    </source>
</reference>
<evidence type="ECO:0000259" key="2">
    <source>
        <dbReference type="Pfam" id="PF00501"/>
    </source>
</evidence>
<dbReference type="PANTHER" id="PTHR22754:SF32">
    <property type="entry name" value="DISCO-INTERACTING PROTEIN 2"/>
    <property type="match status" value="1"/>
</dbReference>
<dbReference type="InterPro" id="IPR042099">
    <property type="entry name" value="ANL_N_sf"/>
</dbReference>
<dbReference type="PANTHER" id="PTHR22754">
    <property type="entry name" value="DISCO-INTERACTING PROTEIN 2 DIP2 -RELATED"/>
    <property type="match status" value="1"/>
</dbReference>
<protein>
    <submittedName>
        <fullName evidence="3">Fatty acyl-AMP ligase</fullName>
    </submittedName>
</protein>
<proteinExistence type="inferred from homology"/>
<sequence length="569" mass="60176">MPTAPYLATPGTTPCDPGRTIPLTLHDALDIVAAQHPGQQVHFPDEDERLRYDELATASRRLSAALARRGVRPGDRVGILSPNAPEFLQSLFGIVRTGAAAAPLALPMGTDLADYVRRTQRVVEAAGMTHVVLSHRIAARMRPALAHLGPAVLDSGELLARDVPDGAAPSAVDTSSAAIVQFTSGSTADPKGVVLSHANVWHCARAITAGIRLGPADVHGSWLPLFHDMGLFGALTGLFRGIPLHLWSPAGFVRRPGRWLAQFAQVRGTIATMPNFGYDALLAAVPPADAAGLDLSAWRVAFNGAEAVSPASVAAFLERFAPAGFRAPTMVPAYGMAEVTLVATLPPAGRAPLVEWVDRDALAEHGEAVPVAAEAPGARGLVGLGRAVADMQVRIADGERVRPDGVVGEIQLRGAMSTTGYLAGADGRDLFTADGWLRSGDLGYLRDGELFFTGRLKEMITVAGRNVYPLDVEDAARQVSGVHKGRCVAFADGSPDRERIVLVAETTVTDDGLRAELVRRLRARVAAVTDAAGIAVHLVAPRAIPRTTSGKLRRLDMRAALRTEDTVKR</sequence>